<reference evidence="1" key="2">
    <citation type="submission" date="2022-06" db="UniProtKB">
        <authorList>
            <consortium name="EnsemblMetazoa"/>
        </authorList>
    </citation>
    <scope>IDENTIFICATION</scope>
</reference>
<reference evidence="2" key="1">
    <citation type="submission" date="2010-06" db="EMBL/GenBank/DDBJ databases">
        <authorList>
            <person name="Jiang H."/>
            <person name="Abraham K."/>
            <person name="Ali S."/>
            <person name="Alsbrooks S.L."/>
            <person name="Anim B.N."/>
            <person name="Anosike U.S."/>
            <person name="Attaway T."/>
            <person name="Bandaranaike D.P."/>
            <person name="Battles P.K."/>
            <person name="Bell S.N."/>
            <person name="Bell A.V."/>
            <person name="Beltran B."/>
            <person name="Bickham C."/>
            <person name="Bustamante Y."/>
            <person name="Caleb T."/>
            <person name="Canada A."/>
            <person name="Cardenas V."/>
            <person name="Carter K."/>
            <person name="Chacko J."/>
            <person name="Chandrabose M.N."/>
            <person name="Chavez D."/>
            <person name="Chavez A."/>
            <person name="Chen L."/>
            <person name="Chu H.-S."/>
            <person name="Claassen K.J."/>
            <person name="Cockrell R."/>
            <person name="Collins M."/>
            <person name="Cooper J.A."/>
            <person name="Cree A."/>
            <person name="Curry S.M."/>
            <person name="Da Y."/>
            <person name="Dao M.D."/>
            <person name="Das B."/>
            <person name="Davila M.-L."/>
            <person name="Davy-Carroll L."/>
            <person name="Denson S."/>
            <person name="Dinh H."/>
            <person name="Ebong V.E."/>
            <person name="Edwards J.R."/>
            <person name="Egan A."/>
            <person name="El-Daye J."/>
            <person name="Escobedo L."/>
            <person name="Fernandez S."/>
            <person name="Fernando P.R."/>
            <person name="Flagg N."/>
            <person name="Forbes L.D."/>
            <person name="Fowler R.G."/>
            <person name="Fu Q."/>
            <person name="Gabisi R.A."/>
            <person name="Ganer J."/>
            <person name="Garbino Pronczuk A."/>
            <person name="Garcia R.M."/>
            <person name="Garner T."/>
            <person name="Garrett T.E."/>
            <person name="Gonzalez D.A."/>
            <person name="Hamid H."/>
            <person name="Hawkins E.S."/>
            <person name="Hirani K."/>
            <person name="Hogues M.E."/>
            <person name="Hollins B."/>
            <person name="Hsiao C.-H."/>
            <person name="Jabil R."/>
            <person name="James M.L."/>
            <person name="Jhangiani S.N."/>
            <person name="Johnson B."/>
            <person name="Johnson Q."/>
            <person name="Joshi V."/>
            <person name="Kalu J.B."/>
            <person name="Kam C."/>
            <person name="Kashfia A."/>
            <person name="Keebler J."/>
            <person name="Kisamo H."/>
            <person name="Kovar C.L."/>
            <person name="Lago L.A."/>
            <person name="Lai C.-Y."/>
            <person name="Laidlaw J."/>
            <person name="Lara F."/>
            <person name="Le T.-K."/>
            <person name="Lee S.L."/>
            <person name="Legall F.H."/>
            <person name="Lemon S.J."/>
            <person name="Lewis L.R."/>
            <person name="Li B."/>
            <person name="Liu Y."/>
            <person name="Liu Y.-S."/>
            <person name="Lopez J."/>
            <person name="Lozado R.J."/>
            <person name="Lu J."/>
            <person name="Madu R.C."/>
            <person name="Maheshwari M."/>
            <person name="Maheshwari R."/>
            <person name="Malloy K."/>
            <person name="Martinez E."/>
            <person name="Mathew T."/>
            <person name="Mercado I.C."/>
            <person name="Mercado C."/>
            <person name="Meyer B."/>
            <person name="Montgomery K."/>
            <person name="Morgan M.B."/>
            <person name="Munidasa M."/>
            <person name="Nazareth L.V."/>
            <person name="Nelson J."/>
            <person name="Ng B.M."/>
            <person name="Nguyen N.B."/>
            <person name="Nguyen P.Q."/>
            <person name="Nguyen T."/>
            <person name="Obregon M."/>
            <person name="Okwuonu G.O."/>
            <person name="Onwere C.G."/>
            <person name="Orozco G."/>
            <person name="Parra A."/>
            <person name="Patel S."/>
            <person name="Patil S."/>
            <person name="Perez A."/>
            <person name="Perez Y."/>
            <person name="Pham C."/>
            <person name="Primus E.L."/>
            <person name="Pu L.-L."/>
            <person name="Puazo M."/>
            <person name="Qin X."/>
            <person name="Quiroz J.B."/>
            <person name="Reese J."/>
            <person name="Richards S."/>
            <person name="Rives C.M."/>
            <person name="Robberts R."/>
            <person name="Ruiz S.J."/>
            <person name="Ruiz M.J."/>
            <person name="Santibanez J."/>
            <person name="Schneider B.W."/>
            <person name="Sisson I."/>
            <person name="Smith M."/>
            <person name="Sodergren E."/>
            <person name="Song X.-Z."/>
            <person name="Song B.B."/>
            <person name="Summersgill H."/>
            <person name="Thelus R."/>
            <person name="Thornton R.D."/>
            <person name="Trejos Z.Y."/>
            <person name="Usmani K."/>
            <person name="Vattathil S."/>
            <person name="Villasana D."/>
            <person name="Walker D.L."/>
            <person name="Wang S."/>
            <person name="Wang K."/>
            <person name="White C.S."/>
            <person name="Williams A.C."/>
            <person name="Williamson J."/>
            <person name="Wilson K."/>
            <person name="Woghiren I.O."/>
            <person name="Woodworth J.R."/>
            <person name="Worley K.C."/>
            <person name="Wright R.A."/>
            <person name="Wu W."/>
            <person name="Young L."/>
            <person name="Zhang L."/>
            <person name="Zhang J."/>
            <person name="Zhu Y."/>
            <person name="Muzny D.M."/>
            <person name="Weinstock G."/>
            <person name="Gibbs R.A."/>
        </authorList>
    </citation>
    <scope>NUCLEOTIDE SEQUENCE [LARGE SCALE GENOMIC DNA]</scope>
    <source>
        <strain evidence="2">LSR1</strain>
    </source>
</reference>
<proteinExistence type="predicted"/>
<evidence type="ECO:0000313" key="1">
    <source>
        <dbReference type="EnsemblMetazoa" id="XP_003240698.1"/>
    </source>
</evidence>
<dbReference type="InterPro" id="IPR006623">
    <property type="entry name" value="THEG"/>
</dbReference>
<protein>
    <submittedName>
        <fullName evidence="1">Uncharacterized protein</fullName>
    </submittedName>
</protein>
<dbReference type="KEGG" id="api:100571633"/>
<evidence type="ECO:0000313" key="2">
    <source>
        <dbReference type="Proteomes" id="UP000007819"/>
    </source>
</evidence>
<dbReference type="AlphaFoldDB" id="A0A8R2A924"/>
<dbReference type="EnsemblMetazoa" id="XM_003240649.4">
    <property type="protein sequence ID" value="XP_003240697.1"/>
    <property type="gene ID" value="LOC100571633"/>
</dbReference>
<name>A0A8R2A924_ACYPI</name>
<dbReference type="OrthoDB" id="25466at2759"/>
<dbReference type="RefSeq" id="XP_003240698.1">
    <property type="nucleotide sequence ID" value="XM_003240650.4"/>
</dbReference>
<organism evidence="1 2">
    <name type="scientific">Acyrthosiphon pisum</name>
    <name type="common">Pea aphid</name>
    <dbReference type="NCBI Taxonomy" id="7029"/>
    <lineage>
        <taxon>Eukaryota</taxon>
        <taxon>Metazoa</taxon>
        <taxon>Ecdysozoa</taxon>
        <taxon>Arthropoda</taxon>
        <taxon>Hexapoda</taxon>
        <taxon>Insecta</taxon>
        <taxon>Pterygota</taxon>
        <taxon>Neoptera</taxon>
        <taxon>Paraneoptera</taxon>
        <taxon>Hemiptera</taxon>
        <taxon>Sternorrhyncha</taxon>
        <taxon>Aphidomorpha</taxon>
        <taxon>Aphidoidea</taxon>
        <taxon>Aphididae</taxon>
        <taxon>Macrosiphini</taxon>
        <taxon>Acyrthosiphon</taxon>
    </lineage>
</organism>
<sequence>MTGRINPCSRCLIEKCIISKVDDDPRDEIINTINISQVEEESKRLQKLILKKRKEYWSSLTTKKCIQTSKTSKPIVYKLNNKNVQKKLWNTNRLNELSKPRFDYYECTEEIVRRRFRRVDISRINDLATPRRTASDVEQVPHKCNCCTVPLSMLLPRIERLSVPPRRTDTAEHVKTDEDTFSVKKSALKYVASERLKRLATPRISYQEDF</sequence>
<accession>A0A8R2A924</accession>
<dbReference type="RefSeq" id="XP_003240697.1">
    <property type="nucleotide sequence ID" value="XM_003240649.4"/>
</dbReference>
<dbReference type="GeneID" id="100571633"/>
<keyword evidence="2" id="KW-1185">Reference proteome</keyword>
<dbReference type="SMART" id="SM00705">
    <property type="entry name" value="THEG"/>
    <property type="match status" value="3"/>
</dbReference>
<dbReference type="EnsemblMetazoa" id="XM_003240650.4">
    <property type="protein sequence ID" value="XP_003240698.1"/>
    <property type="gene ID" value="LOC100571633"/>
</dbReference>
<dbReference type="Pfam" id="PF14912">
    <property type="entry name" value="THEG"/>
    <property type="match status" value="2"/>
</dbReference>
<dbReference type="Proteomes" id="UP000007819">
    <property type="component" value="Chromosome A1"/>
</dbReference>